<proteinExistence type="inferred from homology"/>
<keyword evidence="11" id="KW-1185">Reference proteome</keyword>
<sequence>MKRRRASSGKRGEAADGGTAKRSMKSHNLQGPTSQKRGAGDKGNKHHQKRKRVSQAVRRKDEEHEDSSSSAGEKGHSKKVKLSSAKLGSWQPLSESSRKFLESVMDSGILSILCQQNKGKEDVQKHLNLLKERVLRVFKTLKVPSGKLSNLNNVLRFQVAQKQMLEMNETALVQLQEEINEAEKSAERTEETILRLQHDIQVLKIQLEEEEKKARKLFREGDTKELHLPELPKCSLQAPTLQNKALENMPLKGIPVMCLEPYGPREPVIISGAYLWMEGSLSHSVPLNLSYF</sequence>
<keyword evidence="8" id="KW-0175">Coiled coil</keyword>
<dbReference type="OrthoDB" id="8927710at2759"/>
<protein>
    <recommendedName>
        <fullName evidence="4">Centromere protein Q</fullName>
    </recommendedName>
</protein>
<dbReference type="KEGG" id="pcoc:116236350"/>
<keyword evidence="7" id="KW-0137">Centromere</keyword>
<dbReference type="GO" id="GO:0005634">
    <property type="term" value="C:nucleus"/>
    <property type="evidence" value="ECO:0007669"/>
    <property type="project" value="UniProtKB-SubCell"/>
</dbReference>
<dbReference type="Proteomes" id="UP000472261">
    <property type="component" value="Unplaced"/>
</dbReference>
<keyword evidence="6" id="KW-0539">Nucleus</keyword>
<dbReference type="Ensembl" id="ENSPCLT00000030487.1">
    <property type="protein sequence ID" value="ENSPCLP00000022016.1"/>
    <property type="gene ID" value="ENSPCLG00000019352.1"/>
</dbReference>
<evidence type="ECO:0000313" key="10">
    <source>
        <dbReference type="Ensembl" id="ENSPCLP00000022016.1"/>
    </source>
</evidence>
<organism evidence="10 11">
    <name type="scientific">Phasianus colchicus</name>
    <name type="common">Common pheasant</name>
    <dbReference type="NCBI Taxonomy" id="9054"/>
    <lineage>
        <taxon>Eukaryota</taxon>
        <taxon>Metazoa</taxon>
        <taxon>Chordata</taxon>
        <taxon>Craniata</taxon>
        <taxon>Vertebrata</taxon>
        <taxon>Euteleostomi</taxon>
        <taxon>Archelosauria</taxon>
        <taxon>Archosauria</taxon>
        <taxon>Dinosauria</taxon>
        <taxon>Saurischia</taxon>
        <taxon>Theropoda</taxon>
        <taxon>Coelurosauria</taxon>
        <taxon>Aves</taxon>
        <taxon>Neognathae</taxon>
        <taxon>Galloanserae</taxon>
        <taxon>Galliformes</taxon>
        <taxon>Phasianidae</taxon>
        <taxon>Phasianinae</taxon>
        <taxon>Phasianus</taxon>
    </lineage>
</organism>
<evidence type="ECO:0000313" key="11">
    <source>
        <dbReference type="Proteomes" id="UP000472261"/>
    </source>
</evidence>
<evidence type="ECO:0000256" key="1">
    <source>
        <dbReference type="ARBA" id="ARBA00004123"/>
    </source>
</evidence>
<feature type="coiled-coil region" evidence="8">
    <location>
        <begin position="165"/>
        <end position="220"/>
    </location>
</feature>
<evidence type="ECO:0000256" key="9">
    <source>
        <dbReference type="SAM" id="MobiDB-lite"/>
    </source>
</evidence>
<comment type="subcellular location">
    <subcellularLocation>
        <location evidence="2">Chromosome</location>
        <location evidence="2">Centromere</location>
    </subcellularLocation>
    <subcellularLocation>
        <location evidence="1">Nucleus</location>
    </subcellularLocation>
</comment>
<keyword evidence="5" id="KW-0158">Chromosome</keyword>
<dbReference type="GO" id="GO:0000775">
    <property type="term" value="C:chromosome, centromeric region"/>
    <property type="evidence" value="ECO:0007669"/>
    <property type="project" value="UniProtKB-SubCell"/>
</dbReference>
<evidence type="ECO:0000256" key="5">
    <source>
        <dbReference type="ARBA" id="ARBA00022454"/>
    </source>
</evidence>
<evidence type="ECO:0000256" key="8">
    <source>
        <dbReference type="SAM" id="Coils"/>
    </source>
</evidence>
<evidence type="ECO:0000256" key="2">
    <source>
        <dbReference type="ARBA" id="ARBA00004584"/>
    </source>
</evidence>
<evidence type="ECO:0000256" key="3">
    <source>
        <dbReference type="ARBA" id="ARBA00008191"/>
    </source>
</evidence>
<dbReference type="RefSeq" id="XP_031460813.1">
    <property type="nucleotide sequence ID" value="XM_031604953.1"/>
</dbReference>
<dbReference type="AlphaFoldDB" id="A0A669R3C1"/>
<evidence type="ECO:0000256" key="7">
    <source>
        <dbReference type="ARBA" id="ARBA00023328"/>
    </source>
</evidence>
<dbReference type="InterPro" id="IPR025212">
    <property type="entry name" value="CAD_CENP-Q"/>
</dbReference>
<reference evidence="10" key="2">
    <citation type="submission" date="2025-09" db="UniProtKB">
        <authorList>
            <consortium name="Ensembl"/>
        </authorList>
    </citation>
    <scope>IDENTIFICATION</scope>
</reference>
<evidence type="ECO:0000256" key="4">
    <source>
        <dbReference type="ARBA" id="ARBA00016397"/>
    </source>
</evidence>
<dbReference type="PANTHER" id="PTHR31345:SF3">
    <property type="entry name" value="CENTROMERE PROTEIN Q"/>
    <property type="match status" value="1"/>
</dbReference>
<feature type="compositionally biased region" description="Basic residues" evidence="9">
    <location>
        <begin position="44"/>
        <end position="53"/>
    </location>
</feature>
<dbReference type="CTD" id="55166"/>
<dbReference type="RefSeq" id="XP_031460812.1">
    <property type="nucleotide sequence ID" value="XM_031604952.1"/>
</dbReference>
<comment type="similarity">
    <text evidence="3">Belongs to the CENP-Q/OKP1 family.</text>
</comment>
<feature type="region of interest" description="Disordered" evidence="9">
    <location>
        <begin position="1"/>
        <end position="88"/>
    </location>
</feature>
<reference evidence="10" key="1">
    <citation type="submission" date="2025-08" db="UniProtKB">
        <authorList>
            <consortium name="Ensembl"/>
        </authorList>
    </citation>
    <scope>IDENTIFICATION</scope>
</reference>
<evidence type="ECO:0000256" key="6">
    <source>
        <dbReference type="ARBA" id="ARBA00023242"/>
    </source>
</evidence>
<dbReference type="Pfam" id="PF13094">
    <property type="entry name" value="CENP-Q"/>
    <property type="match status" value="1"/>
</dbReference>
<feature type="compositionally biased region" description="Polar residues" evidence="9">
    <location>
        <begin position="26"/>
        <end position="36"/>
    </location>
</feature>
<dbReference type="PANTHER" id="PTHR31345">
    <property type="entry name" value="CENTROMERE PROTEIN Q"/>
    <property type="match status" value="1"/>
</dbReference>
<gene>
    <name evidence="10" type="primary">CENPQ</name>
</gene>
<dbReference type="GeneID" id="116236350"/>
<accession>A0A669R3C1</accession>
<name>A0A669R3C1_PHACC</name>